<dbReference type="AlphaFoldDB" id="A0AAW1SIW9"/>
<evidence type="ECO:0000256" key="1">
    <source>
        <dbReference type="SAM" id="MobiDB-lite"/>
    </source>
</evidence>
<feature type="compositionally biased region" description="Low complexity" evidence="1">
    <location>
        <begin position="291"/>
        <end position="302"/>
    </location>
</feature>
<dbReference type="GO" id="GO:0031461">
    <property type="term" value="C:cullin-RING ubiquitin ligase complex"/>
    <property type="evidence" value="ECO:0007669"/>
    <property type="project" value="TreeGrafter"/>
</dbReference>
<dbReference type="PANTHER" id="PTHR13374:SF3">
    <property type="entry name" value="DET1 HOMOLOG"/>
    <property type="match status" value="1"/>
</dbReference>
<evidence type="ECO:0000313" key="2">
    <source>
        <dbReference type="EMBL" id="KAK9845772.1"/>
    </source>
</evidence>
<dbReference type="GO" id="GO:1990756">
    <property type="term" value="F:ubiquitin-like ligase-substrate adaptor activity"/>
    <property type="evidence" value="ECO:0007669"/>
    <property type="project" value="TreeGrafter"/>
</dbReference>
<dbReference type="GO" id="GO:0016567">
    <property type="term" value="P:protein ubiquitination"/>
    <property type="evidence" value="ECO:0007669"/>
    <property type="project" value="TreeGrafter"/>
</dbReference>
<accession>A0AAW1SIW9</accession>
<dbReference type="PANTHER" id="PTHR13374">
    <property type="entry name" value="DET1 HOMOLOG DE-ETIOLATED-1 HOMOLOG"/>
    <property type="match status" value="1"/>
</dbReference>
<sequence length="637" mass="69673">MQTQAARSGAAVARVRRLYENVVPNTMACRVEPPEEHICKFVPSGEYLVCFGNMQHDLVVYRYTGWDAACPGERSEPPECLTFNRFFQLAYRSTLAHGAEALCKDFCLAAHGEKYLIVASSTAAAPGSTTAAEAADARVPGTPLVASTTIHLVRLADGQQLDQYTITDDFVHLAHNSGVYLYEDLLAVLAMRSQEVHLLQVLERGRLVWVQRLGRHCWDDDAMLLANQAEAERRWQREQEAAGHVGIVACERGSDAGPSHVRPHHESNRQDVENRRARSDLDQRVPRAEAPHAPASPAPASREQLRLDAPRAAPARTTLALAGPPRLAPAPTLQLPDLLPGGDLSAVGQPAAEPAAEEGGAAAGAGGARGGEGGPSGRGLIEGLTHRILAYLYLERSRGGPRSDELRRFYYYFEKYAGLAVWKVQFLDRDHLLFSVGPGDAALLRSSDVSSQAYFLAVYARGAGRVVDLHDNRSGALLALYLRWPQLFYAACVQSPWAAFATPLPAAVAARAHAERQPSPLWSQPQMVKRLLAGVPTTAQALCASPYLDANLFAFDDKLISAVQRPRPYAEQLLKFVSRAHPERSRFKVQPFFVEAANGRPGSKQVVAYHFHPVLPFVLCLLHTQQQPLQVCIALRT</sequence>
<feature type="compositionally biased region" description="Basic and acidic residues" evidence="1">
    <location>
        <begin position="264"/>
        <end position="290"/>
    </location>
</feature>
<keyword evidence="3" id="KW-1185">Reference proteome</keyword>
<feature type="compositionally biased region" description="Gly residues" evidence="1">
    <location>
        <begin position="361"/>
        <end position="377"/>
    </location>
</feature>
<protein>
    <recommendedName>
        <fullName evidence="4">Light-mediated development protein DET1</fullName>
    </recommendedName>
</protein>
<gene>
    <name evidence="2" type="ORF">WJX81_002105</name>
</gene>
<feature type="region of interest" description="Disordered" evidence="1">
    <location>
        <begin position="251"/>
        <end position="304"/>
    </location>
</feature>
<evidence type="ECO:0008006" key="4">
    <source>
        <dbReference type="Google" id="ProtNLM"/>
    </source>
</evidence>
<dbReference type="GO" id="GO:0005634">
    <property type="term" value="C:nucleus"/>
    <property type="evidence" value="ECO:0007669"/>
    <property type="project" value="TreeGrafter"/>
</dbReference>
<dbReference type="InterPro" id="IPR019138">
    <property type="entry name" value="De-etiolated_protein_1_Det1"/>
</dbReference>
<feature type="region of interest" description="Disordered" evidence="1">
    <location>
        <begin position="341"/>
        <end position="377"/>
    </location>
</feature>
<dbReference type="Proteomes" id="UP001445335">
    <property type="component" value="Unassembled WGS sequence"/>
</dbReference>
<name>A0AAW1SIW9_9CHLO</name>
<dbReference type="GO" id="GO:0031625">
    <property type="term" value="F:ubiquitin protein ligase binding"/>
    <property type="evidence" value="ECO:0007669"/>
    <property type="project" value="TreeGrafter"/>
</dbReference>
<dbReference type="GO" id="GO:0032436">
    <property type="term" value="P:positive regulation of proteasomal ubiquitin-dependent protein catabolic process"/>
    <property type="evidence" value="ECO:0007669"/>
    <property type="project" value="TreeGrafter"/>
</dbReference>
<organism evidence="2 3">
    <name type="scientific">Elliptochloris bilobata</name>
    <dbReference type="NCBI Taxonomy" id="381761"/>
    <lineage>
        <taxon>Eukaryota</taxon>
        <taxon>Viridiplantae</taxon>
        <taxon>Chlorophyta</taxon>
        <taxon>core chlorophytes</taxon>
        <taxon>Trebouxiophyceae</taxon>
        <taxon>Trebouxiophyceae incertae sedis</taxon>
        <taxon>Elliptochloris clade</taxon>
        <taxon>Elliptochloris</taxon>
    </lineage>
</organism>
<feature type="compositionally biased region" description="Low complexity" evidence="1">
    <location>
        <begin position="341"/>
        <end position="360"/>
    </location>
</feature>
<proteinExistence type="predicted"/>
<dbReference type="EMBL" id="JALJOU010000002">
    <property type="protein sequence ID" value="KAK9845772.1"/>
    <property type="molecule type" value="Genomic_DNA"/>
</dbReference>
<evidence type="ECO:0000313" key="3">
    <source>
        <dbReference type="Proteomes" id="UP001445335"/>
    </source>
</evidence>
<comment type="caution">
    <text evidence="2">The sequence shown here is derived from an EMBL/GenBank/DDBJ whole genome shotgun (WGS) entry which is preliminary data.</text>
</comment>
<dbReference type="Pfam" id="PF09737">
    <property type="entry name" value="Det1"/>
    <property type="match status" value="2"/>
</dbReference>
<reference evidence="2 3" key="1">
    <citation type="journal article" date="2024" name="Nat. Commun.">
        <title>Phylogenomics reveals the evolutionary origins of lichenization in chlorophyte algae.</title>
        <authorList>
            <person name="Puginier C."/>
            <person name="Libourel C."/>
            <person name="Otte J."/>
            <person name="Skaloud P."/>
            <person name="Haon M."/>
            <person name="Grisel S."/>
            <person name="Petersen M."/>
            <person name="Berrin J.G."/>
            <person name="Delaux P.M."/>
            <person name="Dal Grande F."/>
            <person name="Keller J."/>
        </authorList>
    </citation>
    <scope>NUCLEOTIDE SEQUENCE [LARGE SCALE GENOMIC DNA]</scope>
    <source>
        <strain evidence="2 3">SAG 245.80</strain>
    </source>
</reference>